<dbReference type="EMBL" id="DF844253">
    <property type="protein sequence ID" value="GAT48074.1"/>
    <property type="molecule type" value="Genomic_DNA"/>
</dbReference>
<evidence type="ECO:0000256" key="1">
    <source>
        <dbReference type="SAM" id="MobiDB-lite"/>
    </source>
</evidence>
<organism evidence="2 3">
    <name type="scientific">Mycena chlorophos</name>
    <name type="common">Agaric fungus</name>
    <name type="synonym">Agaricus chlorophos</name>
    <dbReference type="NCBI Taxonomy" id="658473"/>
    <lineage>
        <taxon>Eukaryota</taxon>
        <taxon>Fungi</taxon>
        <taxon>Dikarya</taxon>
        <taxon>Basidiomycota</taxon>
        <taxon>Agaricomycotina</taxon>
        <taxon>Agaricomycetes</taxon>
        <taxon>Agaricomycetidae</taxon>
        <taxon>Agaricales</taxon>
        <taxon>Marasmiineae</taxon>
        <taxon>Mycenaceae</taxon>
        <taxon>Mycena</taxon>
    </lineage>
</organism>
<gene>
    <name evidence="2" type="ORF">MCHLO_05509</name>
</gene>
<protein>
    <submittedName>
        <fullName evidence="2">Uncharacterized protein</fullName>
    </submittedName>
</protein>
<reference evidence="2" key="1">
    <citation type="submission" date="2014-09" db="EMBL/GenBank/DDBJ databases">
        <title>Genome sequence of the luminous mushroom Mycena chlorophos for searching fungal bioluminescence genes.</title>
        <authorList>
            <person name="Tanaka Y."/>
            <person name="Kasuga D."/>
            <person name="Oba Y."/>
            <person name="Hase S."/>
            <person name="Sato K."/>
            <person name="Oba Y."/>
            <person name="Sakakibara Y."/>
        </authorList>
    </citation>
    <scope>NUCLEOTIDE SEQUENCE</scope>
</reference>
<proteinExistence type="predicted"/>
<name>A0ABQ0LAA5_MYCCL</name>
<accession>A0ABQ0LAA5</accession>
<sequence length="172" mass="18627">MRLASIRSRGSWHSDSAAPLASASVGRRSCRCRGHHIQLPLRKHTRLKEACCPRLAGGRRRQPRPPDSSPISTASEFAARALNDENKVARLSAWARSLTVADLELQEKGHPQISQASKAQHSFGEDQPSHENHRLSDCRSAATTDKQRMRVAASAHAAAGFVGAAHGTEPST</sequence>
<evidence type="ECO:0000313" key="2">
    <source>
        <dbReference type="EMBL" id="GAT48074.1"/>
    </source>
</evidence>
<keyword evidence="3" id="KW-1185">Reference proteome</keyword>
<feature type="compositionally biased region" description="Basic and acidic residues" evidence="1">
    <location>
        <begin position="123"/>
        <end position="137"/>
    </location>
</feature>
<dbReference type="Proteomes" id="UP000815677">
    <property type="component" value="Unassembled WGS sequence"/>
</dbReference>
<evidence type="ECO:0000313" key="3">
    <source>
        <dbReference type="Proteomes" id="UP000815677"/>
    </source>
</evidence>
<feature type="region of interest" description="Disordered" evidence="1">
    <location>
        <begin position="109"/>
        <end position="149"/>
    </location>
</feature>